<accession>A0AAX6GEG5</accession>
<keyword evidence="3" id="KW-1185">Reference proteome</keyword>
<feature type="compositionally biased region" description="Basic and acidic residues" evidence="1">
    <location>
        <begin position="76"/>
        <end position="90"/>
    </location>
</feature>
<comment type="caution">
    <text evidence="2">The sequence shown here is derived from an EMBL/GenBank/DDBJ whole genome shotgun (WGS) entry which is preliminary data.</text>
</comment>
<reference evidence="2" key="2">
    <citation type="submission" date="2023-04" db="EMBL/GenBank/DDBJ databases">
        <authorList>
            <person name="Bruccoleri R.E."/>
            <person name="Oakeley E.J."/>
            <person name="Faust A.-M."/>
            <person name="Dessus-Babus S."/>
            <person name="Altorfer M."/>
            <person name="Burckhardt D."/>
            <person name="Oertli M."/>
            <person name="Naumann U."/>
            <person name="Petersen F."/>
            <person name="Wong J."/>
        </authorList>
    </citation>
    <scope>NUCLEOTIDE SEQUENCE</scope>
    <source>
        <strain evidence="2">GSM-AAB239-AS_SAM_17_03QT</strain>
        <tissue evidence="2">Leaf</tissue>
    </source>
</reference>
<reference evidence="2" key="1">
    <citation type="journal article" date="2023" name="GigaByte">
        <title>Genome assembly of the bearded iris, Iris pallida Lam.</title>
        <authorList>
            <person name="Bruccoleri R.E."/>
            <person name="Oakeley E.J."/>
            <person name="Faust A.M.E."/>
            <person name="Altorfer M."/>
            <person name="Dessus-Babus S."/>
            <person name="Burckhardt D."/>
            <person name="Oertli M."/>
            <person name="Naumann U."/>
            <person name="Petersen F."/>
            <person name="Wong J."/>
        </authorList>
    </citation>
    <scope>NUCLEOTIDE SEQUENCE</scope>
    <source>
        <strain evidence="2">GSM-AAB239-AS_SAM_17_03QT</strain>
    </source>
</reference>
<organism evidence="2 3">
    <name type="scientific">Iris pallida</name>
    <name type="common">Sweet iris</name>
    <dbReference type="NCBI Taxonomy" id="29817"/>
    <lineage>
        <taxon>Eukaryota</taxon>
        <taxon>Viridiplantae</taxon>
        <taxon>Streptophyta</taxon>
        <taxon>Embryophyta</taxon>
        <taxon>Tracheophyta</taxon>
        <taxon>Spermatophyta</taxon>
        <taxon>Magnoliopsida</taxon>
        <taxon>Liliopsida</taxon>
        <taxon>Asparagales</taxon>
        <taxon>Iridaceae</taxon>
        <taxon>Iridoideae</taxon>
        <taxon>Irideae</taxon>
        <taxon>Iris</taxon>
    </lineage>
</organism>
<feature type="region of interest" description="Disordered" evidence="1">
    <location>
        <begin position="60"/>
        <end position="96"/>
    </location>
</feature>
<proteinExistence type="predicted"/>
<dbReference type="Proteomes" id="UP001140949">
    <property type="component" value="Unassembled WGS sequence"/>
</dbReference>
<evidence type="ECO:0000256" key="1">
    <source>
        <dbReference type="SAM" id="MobiDB-lite"/>
    </source>
</evidence>
<sequence length="96" mass="10547">MAELREDAGRRGVIGARICDGGRGIHARRGRWCARGDLLTDLGPVAEKVRRRARALLAATYGGKPGSGPAGLAPRRRSEVSDRRSSDWGRKRLQIW</sequence>
<evidence type="ECO:0000313" key="2">
    <source>
        <dbReference type="EMBL" id="KAJ6826952.1"/>
    </source>
</evidence>
<evidence type="ECO:0000313" key="3">
    <source>
        <dbReference type="Proteomes" id="UP001140949"/>
    </source>
</evidence>
<dbReference type="EMBL" id="JANAVB010020597">
    <property type="protein sequence ID" value="KAJ6826952.1"/>
    <property type="molecule type" value="Genomic_DNA"/>
</dbReference>
<dbReference type="AlphaFoldDB" id="A0AAX6GEG5"/>
<protein>
    <submittedName>
        <fullName evidence="2">Pollen-specific leucine-rich repeat extensin-like protein 3</fullName>
    </submittedName>
</protein>
<name>A0AAX6GEG5_IRIPA</name>
<gene>
    <name evidence="2" type="ORF">M6B38_369855</name>
</gene>